<proteinExistence type="predicted"/>
<dbReference type="RefSeq" id="WP_131311504.1">
    <property type="nucleotide sequence ID" value="NZ_SJFN01000045.1"/>
</dbReference>
<sequence>MSLVIPSLGELVERTRRAFAAALPGLDAWLWPNNIGPTAKVIGEGLAQLYGRMAIVERRRFIWSADWDGLIEHGRDYALPPKSAAVANGTVTLVAPGAVTVAAGAILTRSDGQTYVVPTAAALTAAGSLSLPVTAVTAGAAGNCLSGQALSATSGVTGTATFTVAVDAIVDGVDAEGRESYRARLLFRKQNPPGAGTPADFVRWAMSVPGVVAAYVERCWPAPGGLRVFVLADGSTGSAVPSPALVGVATQVIALQAPAGSVPMLVAPTALPIDVTISGLLPATRPVQEAVLAELRDLFGVRRARPSGGDTAVAGMPFLATPVTFSRSWISQAISAASGEDRHTLIAPAVDPIVPAGSIATLGNVTFL</sequence>
<dbReference type="PANTHER" id="PTHR37829">
    <property type="entry name" value="PHAGE-LIKE ELEMENT PBSX PROTEIN XKDT"/>
    <property type="match status" value="1"/>
</dbReference>
<evidence type="ECO:0000313" key="4">
    <source>
        <dbReference type="Proteomes" id="UP000292781"/>
    </source>
</evidence>
<keyword evidence="4" id="KW-1185">Reference proteome</keyword>
<dbReference type="InterPro" id="IPR058531">
    <property type="entry name" value="Baseplate_J_M"/>
</dbReference>
<evidence type="ECO:0000259" key="2">
    <source>
        <dbReference type="Pfam" id="PF26078"/>
    </source>
</evidence>
<dbReference type="OrthoDB" id="7565172at2"/>
<protein>
    <submittedName>
        <fullName evidence="3">Uncharacterized protein</fullName>
    </submittedName>
</protein>
<name>A0A4Q9VEU8_9HYPH</name>
<dbReference type="Pfam" id="PF04865">
    <property type="entry name" value="Baseplate_J"/>
    <property type="match status" value="1"/>
</dbReference>
<reference evidence="3 4" key="1">
    <citation type="submission" date="2019-02" db="EMBL/GenBank/DDBJ databases">
        <title>Siculibacillus lacustris gen. nov., sp. nov., a new rosette-forming bacterium isolated from a freshwater crater lake (Lake St. Ana, Romania).</title>
        <authorList>
            <person name="Felfoldi T."/>
            <person name="Marton Z."/>
            <person name="Szabo A."/>
            <person name="Mentes A."/>
            <person name="Boka K."/>
            <person name="Marialigeti K."/>
            <person name="Mathe I."/>
            <person name="Koncz M."/>
            <person name="Schumann P."/>
            <person name="Toth E."/>
        </authorList>
    </citation>
    <scope>NUCLEOTIDE SEQUENCE [LARGE SCALE GENOMIC DNA]</scope>
    <source>
        <strain evidence="3 4">SA-279</strain>
    </source>
</reference>
<evidence type="ECO:0000259" key="1">
    <source>
        <dbReference type="Pfam" id="PF04865"/>
    </source>
</evidence>
<feature type="domain" description="Baseplate protein J-like barrel" evidence="1">
    <location>
        <begin position="91"/>
        <end position="163"/>
    </location>
</feature>
<dbReference type="InterPro" id="IPR052399">
    <property type="entry name" value="Phage_Baseplate_Assmbl_Protein"/>
</dbReference>
<accession>A0A4Q9VEU8</accession>
<dbReference type="InterPro" id="IPR006949">
    <property type="entry name" value="Barrel_Baseplate_J-like"/>
</dbReference>
<comment type="caution">
    <text evidence="3">The sequence shown here is derived from an EMBL/GenBank/DDBJ whole genome shotgun (WGS) entry which is preliminary data.</text>
</comment>
<dbReference type="Proteomes" id="UP000292781">
    <property type="component" value="Unassembled WGS sequence"/>
</dbReference>
<dbReference type="Pfam" id="PF26078">
    <property type="entry name" value="Baseplate_J_M"/>
    <property type="match status" value="1"/>
</dbReference>
<evidence type="ECO:0000313" key="3">
    <source>
        <dbReference type="EMBL" id="TBW33348.1"/>
    </source>
</evidence>
<dbReference type="AlphaFoldDB" id="A0A4Q9VEU8"/>
<dbReference type="EMBL" id="SJFN01000045">
    <property type="protein sequence ID" value="TBW33348.1"/>
    <property type="molecule type" value="Genomic_DNA"/>
</dbReference>
<feature type="domain" description="Baseplate J-like central" evidence="2">
    <location>
        <begin position="194"/>
        <end position="260"/>
    </location>
</feature>
<organism evidence="3 4">
    <name type="scientific">Siculibacillus lacustris</name>
    <dbReference type="NCBI Taxonomy" id="1549641"/>
    <lineage>
        <taxon>Bacteria</taxon>
        <taxon>Pseudomonadati</taxon>
        <taxon>Pseudomonadota</taxon>
        <taxon>Alphaproteobacteria</taxon>
        <taxon>Hyphomicrobiales</taxon>
        <taxon>Ancalomicrobiaceae</taxon>
        <taxon>Siculibacillus</taxon>
    </lineage>
</organism>
<gene>
    <name evidence="3" type="ORF">EYW49_20530</name>
</gene>
<dbReference type="PANTHER" id="PTHR37829:SF3">
    <property type="entry name" value="PROTEIN JAYE-RELATED"/>
    <property type="match status" value="1"/>
</dbReference>